<sequence length="83" mass="8739">MQITVRYVAALRDRMGRPGETLDLPEGAADSEAVIARLRETDAAAEALAHPSVRLILNDAIVPRPAALADGDILAFCPPFTGG</sequence>
<accession>A0A9W6IMC8</accession>
<evidence type="ECO:0000313" key="1">
    <source>
        <dbReference type="EMBL" id="GLK51800.1"/>
    </source>
</evidence>
<dbReference type="SUPFAM" id="SSF54285">
    <property type="entry name" value="MoaD/ThiS"/>
    <property type="match status" value="1"/>
</dbReference>
<dbReference type="CDD" id="cd00754">
    <property type="entry name" value="Ubl_MoaD"/>
    <property type="match status" value="1"/>
</dbReference>
<gene>
    <name evidence="1" type="ORF">GCM10017621_13080</name>
</gene>
<dbReference type="AlphaFoldDB" id="A0A9W6IMC8"/>
<evidence type="ECO:0008006" key="3">
    <source>
        <dbReference type="Google" id="ProtNLM"/>
    </source>
</evidence>
<dbReference type="RefSeq" id="WP_271186165.1">
    <property type="nucleotide sequence ID" value="NZ_BSFE01000003.1"/>
</dbReference>
<dbReference type="Gene3D" id="3.10.20.30">
    <property type="match status" value="1"/>
</dbReference>
<dbReference type="Proteomes" id="UP001143486">
    <property type="component" value="Unassembled WGS sequence"/>
</dbReference>
<comment type="caution">
    <text evidence="1">The sequence shown here is derived from an EMBL/GenBank/DDBJ whole genome shotgun (WGS) entry which is preliminary data.</text>
</comment>
<dbReference type="InterPro" id="IPR016155">
    <property type="entry name" value="Mopterin_synth/thiamin_S_b"/>
</dbReference>
<reference evidence="1" key="1">
    <citation type="journal article" date="2014" name="Int. J. Syst. Evol. Microbiol.">
        <title>Complete genome sequence of Corynebacterium casei LMG S-19264T (=DSM 44701T), isolated from a smear-ripened cheese.</title>
        <authorList>
            <consortium name="US DOE Joint Genome Institute (JGI-PGF)"/>
            <person name="Walter F."/>
            <person name="Albersmeier A."/>
            <person name="Kalinowski J."/>
            <person name="Ruckert C."/>
        </authorList>
    </citation>
    <scope>NUCLEOTIDE SEQUENCE</scope>
    <source>
        <strain evidence="1">VKM B-1513</strain>
    </source>
</reference>
<evidence type="ECO:0000313" key="2">
    <source>
        <dbReference type="Proteomes" id="UP001143486"/>
    </source>
</evidence>
<dbReference type="InterPro" id="IPR003749">
    <property type="entry name" value="ThiS/MoaD-like"/>
</dbReference>
<organism evidence="1 2">
    <name type="scientific">Maricaulis virginensis</name>
    <dbReference type="NCBI Taxonomy" id="144022"/>
    <lineage>
        <taxon>Bacteria</taxon>
        <taxon>Pseudomonadati</taxon>
        <taxon>Pseudomonadota</taxon>
        <taxon>Alphaproteobacteria</taxon>
        <taxon>Maricaulales</taxon>
        <taxon>Maricaulaceae</taxon>
        <taxon>Maricaulis</taxon>
    </lineage>
</organism>
<keyword evidence="2" id="KW-1185">Reference proteome</keyword>
<proteinExistence type="predicted"/>
<dbReference type="Pfam" id="PF02597">
    <property type="entry name" value="ThiS"/>
    <property type="match status" value="1"/>
</dbReference>
<name>A0A9W6IMC8_9PROT</name>
<protein>
    <recommendedName>
        <fullName evidence="3">Molybdopterin synthase sulfur carrier subunit</fullName>
    </recommendedName>
</protein>
<dbReference type="InterPro" id="IPR012675">
    <property type="entry name" value="Beta-grasp_dom_sf"/>
</dbReference>
<dbReference type="EMBL" id="BSFE01000003">
    <property type="protein sequence ID" value="GLK51800.1"/>
    <property type="molecule type" value="Genomic_DNA"/>
</dbReference>
<reference evidence="1" key="2">
    <citation type="submission" date="2023-01" db="EMBL/GenBank/DDBJ databases">
        <authorList>
            <person name="Sun Q."/>
            <person name="Evtushenko L."/>
        </authorList>
    </citation>
    <scope>NUCLEOTIDE SEQUENCE</scope>
    <source>
        <strain evidence="1">VKM B-1513</strain>
    </source>
</reference>